<evidence type="ECO:0000256" key="1">
    <source>
        <dbReference type="SAM" id="MobiDB-lite"/>
    </source>
</evidence>
<feature type="compositionally biased region" description="Low complexity" evidence="1">
    <location>
        <begin position="71"/>
        <end position="80"/>
    </location>
</feature>
<accession>A0ABD3BFN0</accession>
<reference evidence="4" key="1">
    <citation type="journal article" date="2024" name="IScience">
        <title>Strigolactones Initiate the Formation of Haustorium-like Structures in Castilleja.</title>
        <authorList>
            <person name="Buerger M."/>
            <person name="Peterson D."/>
            <person name="Chory J."/>
        </authorList>
    </citation>
    <scope>NUCLEOTIDE SEQUENCE [LARGE SCALE GENOMIC DNA]</scope>
</reference>
<feature type="domain" description="Smr" evidence="2">
    <location>
        <begin position="424"/>
        <end position="498"/>
    </location>
</feature>
<comment type="caution">
    <text evidence="3">The sequence shown here is derived from an EMBL/GenBank/DDBJ whole genome shotgun (WGS) entry which is preliminary data.</text>
</comment>
<dbReference type="PANTHER" id="PTHR47676:SF1">
    <property type="entry name" value="SMR DOMAIN-CONTAINING PROTEIN"/>
    <property type="match status" value="1"/>
</dbReference>
<dbReference type="SMART" id="SM01162">
    <property type="entry name" value="DUF1771"/>
    <property type="match status" value="1"/>
</dbReference>
<evidence type="ECO:0000313" key="4">
    <source>
        <dbReference type="Proteomes" id="UP001632038"/>
    </source>
</evidence>
<sequence length="513" mass="56649">MKQSKKKRSRVSKIGSAEKDRAKIADDKEQMMLKQLLDAFGTVSVDEEANGKAAEVLTKTAAPESDQITTSSSSSGNYDVGSSSSSSVSEVFYDPNNFLDGFKPKSKPKMKKVIAAAGTVSTLLGKDYVRSIPKKGSSKLKGFHEEKCCKEEAEQFLCSMLGDDCELSLAVVSDVLCHCGYNIDKGGGSLFFQNACHLNDRGLSRAVGVVLFPLLALDVLLEMSASSRDQASDYLEAASREYEQLESNSSLSDITAETTDNMWMTGNLFRNLSNVPESNENRHLNEMGDLDFELPQKVLESLFKMPTPKTAELEPNTMNWRNIAKKMTALGQRSEPGGSEQLQLINGKRDEYNVLRESAQVHWSSMKSYYQKAVTAFTNGDKNYASYLSDQGRSQNKMAREADEKASQNIFTARNKTIENMVTIDLHGQHIKQAMKLLKLHLLFGAYVRSVRSFRVITGCGSHGVGKSKLKTSVVNLLQKEGIAWSEENQGTLLIRLDGQTDFSFLDNGSDSD</sequence>
<dbReference type="SMART" id="SM00463">
    <property type="entry name" value="SMR"/>
    <property type="match status" value="1"/>
</dbReference>
<dbReference type="Pfam" id="PF01713">
    <property type="entry name" value="Smr"/>
    <property type="match status" value="1"/>
</dbReference>
<dbReference type="SUPFAM" id="SSF160443">
    <property type="entry name" value="SMR domain-like"/>
    <property type="match status" value="1"/>
</dbReference>
<feature type="compositionally biased region" description="Basic residues" evidence="1">
    <location>
        <begin position="1"/>
        <end position="11"/>
    </location>
</feature>
<dbReference type="Gene3D" id="3.30.1370.110">
    <property type="match status" value="1"/>
</dbReference>
<gene>
    <name evidence="3" type="ORF">CASFOL_039588</name>
</gene>
<dbReference type="Proteomes" id="UP001632038">
    <property type="component" value="Unassembled WGS sequence"/>
</dbReference>
<dbReference type="InterPro" id="IPR002625">
    <property type="entry name" value="Smr_dom"/>
</dbReference>
<feature type="region of interest" description="Disordered" evidence="1">
    <location>
        <begin position="56"/>
        <end position="80"/>
    </location>
</feature>
<dbReference type="AlphaFoldDB" id="A0ABD3BFN0"/>
<evidence type="ECO:0000259" key="2">
    <source>
        <dbReference type="PROSITE" id="PS50828"/>
    </source>
</evidence>
<proteinExistence type="predicted"/>
<dbReference type="InterPro" id="IPR013899">
    <property type="entry name" value="DUF1771"/>
</dbReference>
<dbReference type="PROSITE" id="PS50828">
    <property type="entry name" value="SMR"/>
    <property type="match status" value="1"/>
</dbReference>
<dbReference type="PANTHER" id="PTHR47676">
    <property type="entry name" value="OS01G0225100 PROTEIN"/>
    <property type="match status" value="1"/>
</dbReference>
<feature type="region of interest" description="Disordered" evidence="1">
    <location>
        <begin position="1"/>
        <end position="28"/>
    </location>
</feature>
<evidence type="ECO:0000313" key="3">
    <source>
        <dbReference type="EMBL" id="KAL3616198.1"/>
    </source>
</evidence>
<feature type="compositionally biased region" description="Basic and acidic residues" evidence="1">
    <location>
        <begin position="16"/>
        <end position="28"/>
    </location>
</feature>
<protein>
    <recommendedName>
        <fullName evidence="2">Smr domain-containing protein</fullName>
    </recommendedName>
</protein>
<dbReference type="InterPro" id="IPR036063">
    <property type="entry name" value="Smr_dom_sf"/>
</dbReference>
<dbReference type="Pfam" id="PF08590">
    <property type="entry name" value="DUF1771"/>
    <property type="match status" value="1"/>
</dbReference>
<dbReference type="EMBL" id="JAVIJP010000092">
    <property type="protein sequence ID" value="KAL3616198.1"/>
    <property type="molecule type" value="Genomic_DNA"/>
</dbReference>
<organism evidence="3 4">
    <name type="scientific">Castilleja foliolosa</name>
    <dbReference type="NCBI Taxonomy" id="1961234"/>
    <lineage>
        <taxon>Eukaryota</taxon>
        <taxon>Viridiplantae</taxon>
        <taxon>Streptophyta</taxon>
        <taxon>Embryophyta</taxon>
        <taxon>Tracheophyta</taxon>
        <taxon>Spermatophyta</taxon>
        <taxon>Magnoliopsida</taxon>
        <taxon>eudicotyledons</taxon>
        <taxon>Gunneridae</taxon>
        <taxon>Pentapetalae</taxon>
        <taxon>asterids</taxon>
        <taxon>lamiids</taxon>
        <taxon>Lamiales</taxon>
        <taxon>Orobanchaceae</taxon>
        <taxon>Pedicularideae</taxon>
        <taxon>Castillejinae</taxon>
        <taxon>Castilleja</taxon>
    </lineage>
</organism>
<name>A0ABD3BFN0_9LAMI</name>
<dbReference type="InterPro" id="IPR055319">
    <property type="entry name" value="At5g58720-like"/>
</dbReference>
<keyword evidence="4" id="KW-1185">Reference proteome</keyword>